<comment type="caution">
    <text evidence="1">The sequence shown here is derived from an EMBL/GenBank/DDBJ whole genome shotgun (WGS) entry which is preliminary data.</text>
</comment>
<keyword evidence="2" id="KW-1185">Reference proteome</keyword>
<dbReference type="EMBL" id="JALAAR010000007">
    <property type="protein sequence ID" value="MEH8017524.1"/>
    <property type="molecule type" value="Genomic_DNA"/>
</dbReference>
<evidence type="ECO:0000313" key="1">
    <source>
        <dbReference type="EMBL" id="MEH8017524.1"/>
    </source>
</evidence>
<proteinExistence type="predicted"/>
<reference evidence="1 2" key="1">
    <citation type="journal article" date="2023" name="Ecotoxicol. Environ. Saf.">
        <title>Mercury remediation potential of mercury-resistant strain Rheinheimera metallidurans sp. nov. isolated from a municipal waste dumping site.</title>
        <authorList>
            <person name="Yadav V."/>
            <person name="Manjhi A."/>
            <person name="Vadakedath N."/>
        </authorList>
    </citation>
    <scope>NUCLEOTIDE SEQUENCE [LARGE SCALE GENOMIC DNA]</scope>
    <source>
        <strain evidence="1 2">E-49</strain>
    </source>
</reference>
<name>A0ABU8C6W8_9GAMM</name>
<dbReference type="Proteomes" id="UP001375382">
    <property type="component" value="Unassembled WGS sequence"/>
</dbReference>
<gene>
    <name evidence="1" type="ORF">MN202_09780</name>
</gene>
<accession>A0ABU8C6W8</accession>
<dbReference type="RefSeq" id="WP_335735938.1">
    <property type="nucleotide sequence ID" value="NZ_JALAAR010000007.1"/>
</dbReference>
<protein>
    <submittedName>
        <fullName evidence="1">Acetyltransferase</fullName>
    </submittedName>
</protein>
<organism evidence="1 2">
    <name type="scientific">Rheinheimera muenzenbergensis</name>
    <dbReference type="NCBI Taxonomy" id="1193628"/>
    <lineage>
        <taxon>Bacteria</taxon>
        <taxon>Pseudomonadati</taxon>
        <taxon>Pseudomonadota</taxon>
        <taxon>Gammaproteobacteria</taxon>
        <taxon>Chromatiales</taxon>
        <taxon>Chromatiaceae</taxon>
        <taxon>Rheinheimera</taxon>
    </lineage>
</organism>
<sequence length="58" mass="6721">MKENLLAKYGVTEPVQRPKIQPVKQLDLDTPEGKLIVLSETKRMMQIHKNTFKRLACL</sequence>
<evidence type="ECO:0000313" key="2">
    <source>
        <dbReference type="Proteomes" id="UP001375382"/>
    </source>
</evidence>